<dbReference type="Pfam" id="PF16457">
    <property type="entry name" value="PH_12"/>
    <property type="match status" value="1"/>
</dbReference>
<dbReference type="Gene3D" id="3.30.40.10">
    <property type="entry name" value="Zinc/RING finger domain, C3HC4 (zinc finger)"/>
    <property type="match status" value="1"/>
</dbReference>
<evidence type="ECO:0000256" key="4">
    <source>
        <dbReference type="ARBA" id="ARBA00022833"/>
    </source>
</evidence>
<dbReference type="Gene3D" id="2.130.10.30">
    <property type="entry name" value="Regulator of chromosome condensation 1/beta-lactamase-inhibitor protein II"/>
    <property type="match status" value="3"/>
</dbReference>
<evidence type="ECO:0000259" key="8">
    <source>
        <dbReference type="PROSITE" id="PS50178"/>
    </source>
</evidence>
<keyword evidence="11" id="KW-1185">Reference proteome</keyword>
<proteinExistence type="predicted"/>
<keyword evidence="1" id="KW-0479">Metal-binding</keyword>
<dbReference type="Pfam" id="PF08381">
    <property type="entry name" value="BRX"/>
    <property type="match status" value="1"/>
</dbReference>
<feature type="repeat" description="RCC1" evidence="6">
    <location>
        <begin position="300"/>
        <end position="351"/>
    </location>
</feature>
<evidence type="ECO:0000256" key="6">
    <source>
        <dbReference type="PROSITE-ProRule" id="PRU00235"/>
    </source>
</evidence>
<dbReference type="SUPFAM" id="SSF50729">
    <property type="entry name" value="PH domain-like"/>
    <property type="match status" value="1"/>
</dbReference>
<evidence type="ECO:0000313" key="11">
    <source>
        <dbReference type="Proteomes" id="UP001454036"/>
    </source>
</evidence>
<dbReference type="PROSITE" id="PS50012">
    <property type="entry name" value="RCC1_3"/>
    <property type="match status" value="6"/>
</dbReference>
<keyword evidence="2" id="KW-0677">Repeat</keyword>
<evidence type="ECO:0000313" key="10">
    <source>
        <dbReference type="EMBL" id="GAA0147066.1"/>
    </source>
</evidence>
<dbReference type="Proteomes" id="UP001454036">
    <property type="component" value="Unassembled WGS sequence"/>
</dbReference>
<dbReference type="InterPro" id="IPR000306">
    <property type="entry name" value="Znf_FYVE"/>
</dbReference>
<feature type="repeat" description="RCC1" evidence="6">
    <location>
        <begin position="521"/>
        <end position="572"/>
    </location>
</feature>
<evidence type="ECO:0000259" key="9">
    <source>
        <dbReference type="PROSITE" id="PS51514"/>
    </source>
</evidence>
<reference evidence="10 11" key="1">
    <citation type="submission" date="2024-01" db="EMBL/GenBank/DDBJ databases">
        <title>The complete chloroplast genome sequence of Lithospermum erythrorhizon: insights into the phylogenetic relationship among Boraginaceae species and the maternal lineages of purple gromwells.</title>
        <authorList>
            <person name="Okada T."/>
            <person name="Watanabe K."/>
        </authorList>
    </citation>
    <scope>NUCLEOTIDE SEQUENCE [LARGE SCALE GENOMIC DNA]</scope>
</reference>
<keyword evidence="3 5" id="KW-0863">Zinc-finger</keyword>
<dbReference type="PROSITE" id="PS51514">
    <property type="entry name" value="BRX"/>
    <property type="match status" value="1"/>
</dbReference>
<dbReference type="SMART" id="SM00064">
    <property type="entry name" value="FYVE"/>
    <property type="match status" value="1"/>
</dbReference>
<protein>
    <submittedName>
        <fullName evidence="10">Guanyl-nucleotide exchange factor</fullName>
    </submittedName>
</protein>
<feature type="repeat" description="RCC1" evidence="6">
    <location>
        <begin position="469"/>
        <end position="520"/>
    </location>
</feature>
<comment type="caution">
    <text evidence="10">The sequence shown here is derived from an EMBL/GenBank/DDBJ whole genome shotgun (WGS) entry which is preliminary data.</text>
</comment>
<dbReference type="Gene3D" id="2.30.29.30">
    <property type="entry name" value="Pleckstrin-homology domain (PH domain)/Phosphotyrosine-binding domain (PTB)"/>
    <property type="match status" value="1"/>
</dbReference>
<dbReference type="InterPro" id="IPR000408">
    <property type="entry name" value="Reg_chr_condens"/>
</dbReference>
<dbReference type="PANTHER" id="PTHR22870">
    <property type="entry name" value="REGULATOR OF CHROMOSOME CONDENSATION"/>
    <property type="match status" value="1"/>
</dbReference>
<feature type="coiled-coil region" evidence="7">
    <location>
        <begin position="812"/>
        <end position="846"/>
    </location>
</feature>
<organism evidence="10 11">
    <name type="scientific">Lithospermum erythrorhizon</name>
    <name type="common">Purple gromwell</name>
    <name type="synonym">Lithospermum officinale var. erythrorhizon</name>
    <dbReference type="NCBI Taxonomy" id="34254"/>
    <lineage>
        <taxon>Eukaryota</taxon>
        <taxon>Viridiplantae</taxon>
        <taxon>Streptophyta</taxon>
        <taxon>Embryophyta</taxon>
        <taxon>Tracheophyta</taxon>
        <taxon>Spermatophyta</taxon>
        <taxon>Magnoliopsida</taxon>
        <taxon>eudicotyledons</taxon>
        <taxon>Gunneridae</taxon>
        <taxon>Pentapetalae</taxon>
        <taxon>asterids</taxon>
        <taxon>lamiids</taxon>
        <taxon>Boraginales</taxon>
        <taxon>Boraginaceae</taxon>
        <taxon>Boraginoideae</taxon>
        <taxon>Lithospermeae</taxon>
        <taxon>Lithospermum</taxon>
    </lineage>
</organism>
<dbReference type="Pfam" id="PF25390">
    <property type="entry name" value="WD40_RLD"/>
    <property type="match status" value="1"/>
</dbReference>
<name>A0AAV3P8P6_LITER</name>
<evidence type="ECO:0000256" key="2">
    <source>
        <dbReference type="ARBA" id="ARBA00022737"/>
    </source>
</evidence>
<feature type="domain" description="FYVE-type" evidence="8">
    <location>
        <begin position="629"/>
        <end position="691"/>
    </location>
</feature>
<dbReference type="SUPFAM" id="SSF50985">
    <property type="entry name" value="RCC1/BLIP-II"/>
    <property type="match status" value="1"/>
</dbReference>
<evidence type="ECO:0000256" key="1">
    <source>
        <dbReference type="ARBA" id="ARBA00022723"/>
    </source>
</evidence>
<dbReference type="InterPro" id="IPR013591">
    <property type="entry name" value="Brevis_radix_dom"/>
</dbReference>
<evidence type="ECO:0000256" key="7">
    <source>
        <dbReference type="SAM" id="Coils"/>
    </source>
</evidence>
<accession>A0AAV3P8P6</accession>
<dbReference type="InterPro" id="IPR011011">
    <property type="entry name" value="Znf_FYVE_PHD"/>
</dbReference>
<evidence type="ECO:0000256" key="5">
    <source>
        <dbReference type="PROSITE-ProRule" id="PRU00091"/>
    </source>
</evidence>
<dbReference type="EMBL" id="BAABME010001023">
    <property type="protein sequence ID" value="GAA0147066.1"/>
    <property type="molecule type" value="Genomic_DNA"/>
</dbReference>
<dbReference type="PROSITE" id="PS50178">
    <property type="entry name" value="ZF_FYVE"/>
    <property type="match status" value="1"/>
</dbReference>
<dbReference type="CDD" id="cd00065">
    <property type="entry name" value="FYVE_like_SF"/>
    <property type="match status" value="1"/>
</dbReference>
<keyword evidence="4" id="KW-0862">Zinc</keyword>
<dbReference type="InterPro" id="IPR017455">
    <property type="entry name" value="Znf_FYVE-rel"/>
</dbReference>
<keyword evidence="7" id="KW-0175">Coiled coil</keyword>
<feature type="repeat" description="RCC1" evidence="6">
    <location>
        <begin position="406"/>
        <end position="457"/>
    </location>
</feature>
<feature type="domain" description="BRX" evidence="9">
    <location>
        <begin position="932"/>
        <end position="987"/>
    </location>
</feature>
<dbReference type="Pfam" id="PF01363">
    <property type="entry name" value="FYVE"/>
    <property type="match status" value="1"/>
</dbReference>
<dbReference type="PRINTS" id="PR00633">
    <property type="entry name" value="RCCNDNSATION"/>
</dbReference>
<dbReference type="AlphaFoldDB" id="A0AAV3P8P6"/>
<feature type="repeat" description="RCC1" evidence="6">
    <location>
        <begin position="573"/>
        <end position="624"/>
    </location>
</feature>
<dbReference type="InterPro" id="IPR011993">
    <property type="entry name" value="PH-like_dom_sf"/>
</dbReference>
<dbReference type="InterPro" id="IPR013083">
    <property type="entry name" value="Znf_RING/FYVE/PHD"/>
</dbReference>
<feature type="repeat" description="RCC1" evidence="6">
    <location>
        <begin position="352"/>
        <end position="405"/>
    </location>
</feature>
<gene>
    <name evidence="10" type="ORF">LIER_06860</name>
</gene>
<dbReference type="InterPro" id="IPR051210">
    <property type="entry name" value="Ub_ligase/GEF_domain"/>
</dbReference>
<dbReference type="InterPro" id="IPR009091">
    <property type="entry name" value="RCC1/BLIP-II"/>
</dbReference>
<dbReference type="InterPro" id="IPR058923">
    <property type="entry name" value="RCC1-like_dom"/>
</dbReference>
<dbReference type="PANTHER" id="PTHR22870:SF350">
    <property type="entry name" value="F12P19.9 PROTEIN"/>
    <property type="match status" value="1"/>
</dbReference>
<dbReference type="GO" id="GO:0008270">
    <property type="term" value="F:zinc ion binding"/>
    <property type="evidence" value="ECO:0007669"/>
    <property type="project" value="UniProtKB-KW"/>
</dbReference>
<dbReference type="SUPFAM" id="SSF57903">
    <property type="entry name" value="FYVE/PHD zinc finger"/>
    <property type="match status" value="1"/>
</dbReference>
<sequence>MQEDHLLTFPSDRAVEKAIIVLKKGSHLLQYIKGKQKFCSLKLSDDEKHLIWYSGEEEKHLRLSSVSKIVQGHSHKYLSEETETRCFSIVYGNQQYLDLICKDKAHAETWILGLRALMSRNYSPKLLDSFRNQRGSQSCINSPAGFSRRKEIRGLKVHDSFRSPTLSISQRCYLDASPPTSDILYTESTIAHAKGIMDILIPKSSKYGGDEESCWSSKEDFNNNIVSKSLKPVYNSLSSSGKQVMRDVFIWGEGVNGGFFGRGEVHTDAQLPKLLESAVMLDTQMITLVTNHASLVTKQGEIFCWGEAKRGRLGHKVDMDTSSPKLVDSLAGINIKYVACSEYQSCALSLDGELYTWGDNGYTGDFVGEGKRSFWLPQKICGPLVGVTISHVACGEWHTAIVSTSGSLYTYGDGTFGVLGHGDLESLSQPKEVESLKGLWVKSVACGPWHTAAIVEIMVDRIKFNKPGGKLFTWGDGDKGRLGHADQTMRLLPTCVSGLVDHDFVQVSCGRLLTVGLSNNGKVYTMGSTVHGQLGTSRAIGKSVTLVLGRLRDEFVKEISSGCYHVAALTSKGTIYTWGRGSNGQLGLGDTEDRNSPTLVETLRDRQVLHITCGSSLTAAICSHKSMSTADQSTCKGCNTTFGFTRKKHNCYNCGQSACHTCSSKKARNASLAPNKNKSFRVCDQCFNQLQSTARSDGLSKLSSMSPRPFLIVKKVFSGRKEDKVDTKTTCRQTESVRSNSCDITGCNNAKLPYEGEHLLRADSHALGVLSRWGQVPCPEVFPSSAICLHQSQGMIQSSPANNTDEEFSQPIHCLSKEVDKLKYQVESLKKLCRQKDKKILEYEQKVKEVWMLAKDEAYKNKAAKEIIRDLTLRLRLMSENGLPELEVKDHPIKDLRRLITHSSATEFPFERNRDSATGMADNSSGMKASNHEWVEQYRPGVYVTLTTTSGCHKELKRVRFSRKRFSEEEAQRWWNENQLKVYHSYEMDGYKIT</sequence>
<evidence type="ECO:0000256" key="3">
    <source>
        <dbReference type="ARBA" id="ARBA00022771"/>
    </source>
</evidence>
<dbReference type="PROSITE" id="PS00626">
    <property type="entry name" value="RCC1_2"/>
    <property type="match status" value="1"/>
</dbReference>
<dbReference type="InterPro" id="IPR001849">
    <property type="entry name" value="PH_domain"/>
</dbReference>